<evidence type="ECO:0000256" key="4">
    <source>
        <dbReference type="ARBA" id="ARBA00022723"/>
    </source>
</evidence>
<dbReference type="CDD" id="cd03884">
    <property type="entry name" value="M20_bAS"/>
    <property type="match status" value="1"/>
</dbReference>
<dbReference type="SUPFAM" id="SSF55031">
    <property type="entry name" value="Bacterial exopeptidase dimerisation domain"/>
    <property type="match status" value="1"/>
</dbReference>
<feature type="binding site" evidence="8">
    <location>
        <position position="222"/>
    </location>
    <ligand>
        <name>allantoate</name>
        <dbReference type="ChEBI" id="CHEBI:17536"/>
    </ligand>
</feature>
<dbReference type="GO" id="GO:0046872">
    <property type="term" value="F:metal ion binding"/>
    <property type="evidence" value="ECO:0007669"/>
    <property type="project" value="UniProtKB-KW"/>
</dbReference>
<keyword evidence="11" id="KW-1185">Reference proteome</keyword>
<evidence type="ECO:0000256" key="3">
    <source>
        <dbReference type="ARBA" id="ARBA00011738"/>
    </source>
</evidence>
<evidence type="ECO:0000256" key="2">
    <source>
        <dbReference type="ARBA" id="ARBA00006153"/>
    </source>
</evidence>
<dbReference type="Gene3D" id="3.40.630.10">
    <property type="entry name" value="Zn peptidases"/>
    <property type="match status" value="1"/>
</dbReference>
<dbReference type="PANTHER" id="PTHR32494:SF19">
    <property type="entry name" value="ALLANTOATE DEIMINASE-RELATED"/>
    <property type="match status" value="1"/>
</dbReference>
<keyword evidence="4 7" id="KW-0479">Metal-binding</keyword>
<accession>A0A261S5L3</accession>
<evidence type="ECO:0000313" key="11">
    <source>
        <dbReference type="Proteomes" id="UP000216020"/>
    </source>
</evidence>
<dbReference type="Proteomes" id="UP000216020">
    <property type="component" value="Unassembled WGS sequence"/>
</dbReference>
<evidence type="ECO:0000259" key="9">
    <source>
        <dbReference type="Pfam" id="PF07687"/>
    </source>
</evidence>
<dbReference type="PIRSF" id="PIRSF001235">
    <property type="entry name" value="Amidase_carbamoylase"/>
    <property type="match status" value="1"/>
</dbReference>
<dbReference type="InterPro" id="IPR010158">
    <property type="entry name" value="Amidase_Cbmase"/>
</dbReference>
<evidence type="ECO:0000256" key="6">
    <source>
        <dbReference type="ARBA" id="ARBA00023211"/>
    </source>
</evidence>
<evidence type="ECO:0000313" key="10">
    <source>
        <dbReference type="EMBL" id="OZI32262.1"/>
    </source>
</evidence>
<organism evidence="10 11">
    <name type="scientific">Bordetella genomosp. 10</name>
    <dbReference type="NCBI Taxonomy" id="1416804"/>
    <lineage>
        <taxon>Bacteria</taxon>
        <taxon>Pseudomonadati</taxon>
        <taxon>Pseudomonadota</taxon>
        <taxon>Betaproteobacteria</taxon>
        <taxon>Burkholderiales</taxon>
        <taxon>Alcaligenaceae</taxon>
        <taxon>Bordetella</taxon>
    </lineage>
</organism>
<dbReference type="PANTHER" id="PTHR32494">
    <property type="entry name" value="ALLANTOATE DEIMINASE-RELATED"/>
    <property type="match status" value="1"/>
</dbReference>
<feature type="binding site" evidence="7">
    <location>
        <position position="197"/>
    </location>
    <ligand>
        <name>Zn(2+)</name>
        <dbReference type="ChEBI" id="CHEBI:29105"/>
        <label>1</label>
    </ligand>
</feature>
<dbReference type="Pfam" id="PF07687">
    <property type="entry name" value="M20_dimer"/>
    <property type="match status" value="1"/>
</dbReference>
<evidence type="ECO:0000256" key="7">
    <source>
        <dbReference type="PIRSR" id="PIRSR001235-1"/>
    </source>
</evidence>
<evidence type="ECO:0000256" key="5">
    <source>
        <dbReference type="ARBA" id="ARBA00022801"/>
    </source>
</evidence>
<dbReference type="NCBIfam" id="TIGR01879">
    <property type="entry name" value="hydantase"/>
    <property type="match status" value="1"/>
</dbReference>
<gene>
    <name evidence="10" type="ORF">CAL29_31100</name>
</gene>
<feature type="binding site" evidence="7">
    <location>
        <position position="87"/>
    </location>
    <ligand>
        <name>Zn(2+)</name>
        <dbReference type="ChEBI" id="CHEBI:29105"/>
        <label>1</label>
    </ligand>
</feature>
<feature type="binding site" evidence="7">
    <location>
        <position position="389"/>
    </location>
    <ligand>
        <name>Zn(2+)</name>
        <dbReference type="ChEBI" id="CHEBI:29105"/>
        <label>2</label>
    </ligand>
</feature>
<comment type="similarity">
    <text evidence="2">Belongs to the peptidase M20 family.</text>
</comment>
<keyword evidence="5 10" id="KW-0378">Hydrolase</keyword>
<comment type="caution">
    <text evidence="10">The sequence shown here is derived from an EMBL/GenBank/DDBJ whole genome shotgun (WGS) entry which is preliminary data.</text>
</comment>
<reference evidence="11" key="1">
    <citation type="submission" date="2017-05" db="EMBL/GenBank/DDBJ databases">
        <title>Complete and WGS of Bordetella genogroups.</title>
        <authorList>
            <person name="Spilker T."/>
            <person name="Lipuma J."/>
        </authorList>
    </citation>
    <scope>NUCLEOTIDE SEQUENCE [LARGE SCALE GENOMIC DNA]</scope>
    <source>
        <strain evidence="11">AU16122</strain>
    </source>
</reference>
<name>A0A261S5L3_9BORD</name>
<dbReference type="EMBL" id="NEVM01000005">
    <property type="protein sequence ID" value="OZI32262.1"/>
    <property type="molecule type" value="Genomic_DNA"/>
</dbReference>
<proteinExistence type="inferred from homology"/>
<feature type="binding site" evidence="7">
    <location>
        <position position="133"/>
    </location>
    <ligand>
        <name>Zn(2+)</name>
        <dbReference type="ChEBI" id="CHEBI:29105"/>
        <label>2</label>
    </ligand>
</feature>
<feature type="binding site" evidence="7">
    <location>
        <position position="98"/>
    </location>
    <ligand>
        <name>Zn(2+)</name>
        <dbReference type="ChEBI" id="CHEBI:29105"/>
        <label>2</label>
    </ligand>
</feature>
<dbReference type="InterPro" id="IPR036264">
    <property type="entry name" value="Bact_exopeptidase_dim_dom"/>
</dbReference>
<keyword evidence="7" id="KW-0862">Zinc</keyword>
<feature type="binding site" evidence="8">
    <location>
        <position position="294"/>
    </location>
    <ligand>
        <name>allantoate</name>
        <dbReference type="ChEBI" id="CHEBI:17536"/>
    </ligand>
</feature>
<comment type="subunit">
    <text evidence="3">Homodimer.</text>
</comment>
<feature type="binding site" evidence="7">
    <location>
        <position position="98"/>
    </location>
    <ligand>
        <name>Zn(2+)</name>
        <dbReference type="ChEBI" id="CHEBI:29105"/>
        <label>1</label>
    </ligand>
</feature>
<protein>
    <submittedName>
        <fullName evidence="10">Zn-dependent hydrolase</fullName>
    </submittedName>
</protein>
<dbReference type="Gene3D" id="3.30.70.360">
    <property type="match status" value="1"/>
</dbReference>
<dbReference type="AlphaFoldDB" id="A0A261S5L3"/>
<keyword evidence="6" id="KW-0464">Manganese</keyword>
<dbReference type="GO" id="GO:0016813">
    <property type="term" value="F:hydrolase activity, acting on carbon-nitrogen (but not peptide) bonds, in linear amidines"/>
    <property type="evidence" value="ECO:0007669"/>
    <property type="project" value="InterPro"/>
</dbReference>
<dbReference type="SUPFAM" id="SSF53187">
    <property type="entry name" value="Zn-dependent exopeptidases"/>
    <property type="match status" value="1"/>
</dbReference>
<comment type="cofactor">
    <cofactor evidence="7">
        <name>Zn(2+)</name>
        <dbReference type="ChEBI" id="CHEBI:29105"/>
    </cofactor>
    <text evidence="7">Binds 2 Zn(2+) ions per subunit.</text>
</comment>
<evidence type="ECO:0000256" key="8">
    <source>
        <dbReference type="PIRSR" id="PIRSR001235-2"/>
    </source>
</evidence>
<comment type="cofactor">
    <cofactor evidence="1">
        <name>Mn(2+)</name>
        <dbReference type="ChEBI" id="CHEBI:29035"/>
    </cofactor>
</comment>
<sequence length="418" mass="43872">MPADSSLSPGARIMAWSAELAVHTDQPGGLTCAYMTPAHRAVAAQLDAWMRQAGFDEVRHDPVGNVIGLYRADGAVKQPALVATGSHYDTVRDGGKYDGRLGILLPMAIVADLHARGQRLPYDLEVVAFSEEEGLRFGSTFLGSSAYVGRFDATVLDKADADGVTMREAIAAAGLDPAGSGACATDVERMRHYFEVHIEQGPVLLDRGLPLGVVTAINGGVRRILTLTGLASHAGTTPMDMRHDAACAAAEIILYVEQRCASVPGLVGTVGTLQVVNGSVNVVPGVCRLSLDLRAPEDGMRDAALADIEARIAEICQRRGVRCETEEVMRKTASACAPRERALWAKAIAACGAPVHELPSGAGHDAMMVGQAAPMSMLFVRCGNGGISHNPLEIITVEDAQLAAEATAAFLQELAAAS</sequence>
<evidence type="ECO:0000256" key="1">
    <source>
        <dbReference type="ARBA" id="ARBA00001936"/>
    </source>
</evidence>
<feature type="domain" description="Peptidase M20 dimerisation" evidence="9">
    <location>
        <begin position="224"/>
        <end position="316"/>
    </location>
</feature>
<feature type="binding site" evidence="8">
    <location>
        <position position="281"/>
    </location>
    <ligand>
        <name>allantoate</name>
        <dbReference type="ChEBI" id="CHEBI:17536"/>
    </ligand>
</feature>
<dbReference type="InterPro" id="IPR002933">
    <property type="entry name" value="Peptidase_M20"/>
</dbReference>
<dbReference type="InterPro" id="IPR011650">
    <property type="entry name" value="Peptidase_M20_dimer"/>
</dbReference>
<dbReference type="Pfam" id="PF01546">
    <property type="entry name" value="Peptidase_M20"/>
    <property type="match status" value="1"/>
</dbReference>
<dbReference type="RefSeq" id="WP_094856659.1">
    <property type="nucleotide sequence ID" value="NZ_NEVM01000005.1"/>
</dbReference>
<dbReference type="OrthoDB" id="9808195at2"/>